<dbReference type="Xenbase" id="XB-GENE-17338113">
    <property type="gene designation" value="ventx3.2.L"/>
</dbReference>
<dbReference type="KEGG" id="xla:108696135"/>
<proteinExistence type="predicted"/>
<evidence type="ECO:0000256" key="9">
    <source>
        <dbReference type="ARBA" id="ARBA00068158"/>
    </source>
</evidence>
<dbReference type="AGR" id="Xenbase:XB-GENE-17338113"/>
<dbReference type="Pfam" id="PF00046">
    <property type="entry name" value="Homeodomain"/>
    <property type="match status" value="1"/>
</dbReference>
<dbReference type="PANTHER" id="PTHR24333">
    <property type="entry name" value="HOMEO BOX HB9 LIKE A-RELATED"/>
    <property type="match status" value="1"/>
</dbReference>
<evidence type="ECO:0000256" key="2">
    <source>
        <dbReference type="ARBA" id="ARBA00022473"/>
    </source>
</evidence>
<dbReference type="SUPFAM" id="SSF46689">
    <property type="entry name" value="Homeodomain-like"/>
    <property type="match status" value="1"/>
</dbReference>
<dbReference type="PANTHER" id="PTHR24333:SF14">
    <property type="entry name" value="HOMEOBOX DOMAIN-CONTAINING PROTEIN"/>
    <property type="match status" value="1"/>
</dbReference>
<dbReference type="AlphaFoldDB" id="A0A1L8FJ82"/>
<gene>
    <name evidence="16 17" type="primary">ventx3.2.L</name>
</gene>
<dbReference type="CTD" id="108696135"/>
<keyword evidence="3" id="KW-0805">Transcription regulation</keyword>
<evidence type="ECO:0000256" key="5">
    <source>
        <dbReference type="ARBA" id="ARBA00023155"/>
    </source>
</evidence>
<dbReference type="InterPro" id="IPR050848">
    <property type="entry name" value="Homeobox_TF"/>
</dbReference>
<reference evidence="16" key="1">
    <citation type="submission" date="2025-08" db="UniProtKB">
        <authorList>
            <consortium name="RefSeq"/>
        </authorList>
    </citation>
    <scope>IDENTIFICATION</scope>
    <source>
        <strain evidence="16">J_2021</strain>
        <tissue evidence="16">Erythrocytes</tissue>
    </source>
</reference>
<comment type="subcellular location">
    <subcellularLocation>
        <location evidence="1 12 13">Nucleus</location>
    </subcellularLocation>
</comment>
<dbReference type="GO" id="GO:0005634">
    <property type="term" value="C:nucleus"/>
    <property type="evidence" value="ECO:0007669"/>
    <property type="project" value="UniProtKB-SubCell"/>
</dbReference>
<dbReference type="PaxDb" id="8355-A0A1L8FJ82"/>
<keyword evidence="2" id="KW-0217">Developmental protein</keyword>
<evidence type="ECO:0000256" key="4">
    <source>
        <dbReference type="ARBA" id="ARBA00023125"/>
    </source>
</evidence>
<keyword evidence="6" id="KW-0804">Transcription</keyword>
<dbReference type="InterPro" id="IPR001356">
    <property type="entry name" value="HD"/>
</dbReference>
<feature type="DNA-binding region" description="Homeobox" evidence="12">
    <location>
        <begin position="132"/>
        <end position="191"/>
    </location>
</feature>
<dbReference type="InterPro" id="IPR009057">
    <property type="entry name" value="Homeodomain-like_sf"/>
</dbReference>
<comment type="function">
    <text evidence="8">Transcriptional repressor. Acts in a ventral signaling pathway downstream of bmp4 to antagonize the Spemann organizer and ventrally pattern the embryonic mesoderm. Represses transcription of the dorsal genes gsc and otx2.</text>
</comment>
<dbReference type="OrthoDB" id="6159439at2759"/>
<evidence type="ECO:0000256" key="7">
    <source>
        <dbReference type="ARBA" id="ARBA00023242"/>
    </source>
</evidence>
<evidence type="ECO:0000313" key="15">
    <source>
        <dbReference type="Proteomes" id="UP000186698"/>
    </source>
</evidence>
<keyword evidence="7 12" id="KW-0539">Nucleus</keyword>
<accession>A0A1L8FJ82</accession>
<name>A0A1L8FJ82_XENLA</name>
<keyword evidence="5 12" id="KW-0371">Homeobox</keyword>
<evidence type="ECO:0000256" key="11">
    <source>
        <dbReference type="ARBA" id="ARBA00080373"/>
    </source>
</evidence>
<evidence type="ECO:0000256" key="12">
    <source>
        <dbReference type="PROSITE-ProRule" id="PRU00108"/>
    </source>
</evidence>
<evidence type="ECO:0000256" key="13">
    <source>
        <dbReference type="RuleBase" id="RU000682"/>
    </source>
</evidence>
<evidence type="ECO:0000256" key="8">
    <source>
        <dbReference type="ARBA" id="ARBA00054364"/>
    </source>
</evidence>
<evidence type="ECO:0000256" key="10">
    <source>
        <dbReference type="ARBA" id="ARBA00078144"/>
    </source>
</evidence>
<keyword evidence="4 12" id="KW-0238">DNA-binding</keyword>
<dbReference type="PRINTS" id="PR00024">
    <property type="entry name" value="HOMEOBOX"/>
</dbReference>
<dbReference type="InterPro" id="IPR017970">
    <property type="entry name" value="Homeobox_CS"/>
</dbReference>
<dbReference type="GO" id="GO:0003677">
    <property type="term" value="F:DNA binding"/>
    <property type="evidence" value="ECO:0007669"/>
    <property type="project" value="UniProtKB-UniRule"/>
</dbReference>
<dbReference type="Gene3D" id="1.10.10.60">
    <property type="entry name" value="Homeodomain-like"/>
    <property type="match status" value="1"/>
</dbReference>
<sequence>MEKRPYSVEWLSESSQRKPVYSNVDLLGFKSGYPYKEYSISLPSRATGPTLPCLDYREKENYCARNIQNEERSPPVKDPIQSQPAAQELDTSRRALMMVPASDQSTGDQADKVTGMTDTNKKNKSVCDEDAAARARTKFSAEQLEELERSFKENRYIGSSEKRRLSKVLKLSETQIKTWFQNRRMKFKRQTQDARVEAFFSGLYVPYYGYPDLPTPGYSVQPEFSVLAPHTMAASSVPFSPLQSTVISPGLHPTTIPSANFGSYPCSSMLVHPMLNEPTRQRYSPY</sequence>
<dbReference type="Bgee" id="108696135">
    <property type="expression patterns" value="Expressed in gastrula and 3 other cell types or tissues"/>
</dbReference>
<dbReference type="GeneID" id="108696135"/>
<dbReference type="RefSeq" id="XP_018080694.1">
    <property type="nucleotide sequence ID" value="XM_018225205.2"/>
</dbReference>
<feature type="domain" description="Homeobox" evidence="14">
    <location>
        <begin position="130"/>
        <end position="190"/>
    </location>
</feature>
<evidence type="ECO:0000256" key="1">
    <source>
        <dbReference type="ARBA" id="ARBA00004123"/>
    </source>
</evidence>
<evidence type="ECO:0000256" key="3">
    <source>
        <dbReference type="ARBA" id="ARBA00023015"/>
    </source>
</evidence>
<dbReference type="FunFam" id="1.10.10.60:FF:000724">
    <property type="entry name" value="Homeobox protein vex1"/>
    <property type="match status" value="1"/>
</dbReference>
<dbReference type="PROSITE" id="PS50071">
    <property type="entry name" value="HOMEOBOX_2"/>
    <property type="match status" value="1"/>
</dbReference>
<dbReference type="SMART" id="SM00389">
    <property type="entry name" value="HOX"/>
    <property type="match status" value="1"/>
</dbReference>
<evidence type="ECO:0000313" key="16">
    <source>
        <dbReference type="RefSeq" id="XP_018080694.1"/>
    </source>
</evidence>
<evidence type="ECO:0000256" key="6">
    <source>
        <dbReference type="ARBA" id="ARBA00023163"/>
    </source>
</evidence>
<dbReference type="InterPro" id="IPR020479">
    <property type="entry name" value="HD_metazoa"/>
</dbReference>
<dbReference type="CDD" id="cd00086">
    <property type="entry name" value="homeodomain"/>
    <property type="match status" value="1"/>
</dbReference>
<organism evidence="15 16">
    <name type="scientific">Xenopus laevis</name>
    <name type="common">African clawed frog</name>
    <dbReference type="NCBI Taxonomy" id="8355"/>
    <lineage>
        <taxon>Eukaryota</taxon>
        <taxon>Metazoa</taxon>
        <taxon>Chordata</taxon>
        <taxon>Craniata</taxon>
        <taxon>Vertebrata</taxon>
        <taxon>Euteleostomi</taxon>
        <taxon>Amphibia</taxon>
        <taxon>Batrachia</taxon>
        <taxon>Anura</taxon>
        <taxon>Pipoidea</taxon>
        <taxon>Pipidae</taxon>
        <taxon>Xenopodinae</taxon>
        <taxon>Xenopus</taxon>
        <taxon>Xenopus</taxon>
    </lineage>
</organism>
<evidence type="ECO:0000313" key="17">
    <source>
        <dbReference type="Xenbase" id="XB-GENE-17338113"/>
    </source>
</evidence>
<evidence type="ECO:0000259" key="14">
    <source>
        <dbReference type="PROSITE" id="PS50071"/>
    </source>
</evidence>
<dbReference type="Proteomes" id="UP000186698">
    <property type="component" value="Chromosome 7L"/>
</dbReference>
<protein>
    <recommendedName>
        <fullName evidence="9">Homeobox protein vex1</fullName>
    </recommendedName>
    <alternativeName>
        <fullName evidence="11">Homeodomain transcription factor vex-1</fullName>
    </alternativeName>
    <alternativeName>
        <fullName evidence="10">Ventral homeobox protein</fullName>
    </alternativeName>
</protein>
<dbReference type="PROSITE" id="PS00027">
    <property type="entry name" value="HOMEOBOX_1"/>
    <property type="match status" value="1"/>
</dbReference>
<dbReference type="GO" id="GO:0000981">
    <property type="term" value="F:DNA-binding transcription factor activity, RNA polymerase II-specific"/>
    <property type="evidence" value="ECO:0007669"/>
    <property type="project" value="InterPro"/>
</dbReference>
<keyword evidence="15" id="KW-1185">Reference proteome</keyword>